<keyword evidence="2" id="KW-0418">Kinase</keyword>
<organism evidence="2">
    <name type="scientific">bioreactor metagenome</name>
    <dbReference type="NCBI Taxonomy" id="1076179"/>
    <lineage>
        <taxon>unclassified sequences</taxon>
        <taxon>metagenomes</taxon>
        <taxon>ecological metagenomes</taxon>
    </lineage>
</organism>
<dbReference type="PROSITE" id="PS50109">
    <property type="entry name" value="HIS_KIN"/>
    <property type="match status" value="1"/>
</dbReference>
<feature type="domain" description="Histidine kinase" evidence="1">
    <location>
        <begin position="109"/>
        <end position="212"/>
    </location>
</feature>
<evidence type="ECO:0000259" key="1">
    <source>
        <dbReference type="PROSITE" id="PS50109"/>
    </source>
</evidence>
<keyword evidence="2" id="KW-0808">Transferase</keyword>
<dbReference type="Pfam" id="PF06580">
    <property type="entry name" value="His_kinase"/>
    <property type="match status" value="1"/>
</dbReference>
<dbReference type="InterPro" id="IPR003594">
    <property type="entry name" value="HATPase_dom"/>
</dbReference>
<dbReference type="SUPFAM" id="SSF55874">
    <property type="entry name" value="ATPase domain of HSP90 chaperone/DNA topoisomerase II/histidine kinase"/>
    <property type="match status" value="1"/>
</dbReference>
<dbReference type="PANTHER" id="PTHR34220:SF7">
    <property type="entry name" value="SENSOR HISTIDINE KINASE YPDA"/>
    <property type="match status" value="1"/>
</dbReference>
<protein>
    <submittedName>
        <fullName evidence="2">Sensor histidine kinase YpdA</fullName>
        <ecNumber evidence="2">2.7.13.3</ecNumber>
    </submittedName>
</protein>
<dbReference type="GO" id="GO:0016020">
    <property type="term" value="C:membrane"/>
    <property type="evidence" value="ECO:0007669"/>
    <property type="project" value="InterPro"/>
</dbReference>
<dbReference type="GO" id="GO:0000155">
    <property type="term" value="F:phosphorelay sensor kinase activity"/>
    <property type="evidence" value="ECO:0007669"/>
    <property type="project" value="InterPro"/>
</dbReference>
<evidence type="ECO:0000313" key="2">
    <source>
        <dbReference type="EMBL" id="MPM06506.1"/>
    </source>
</evidence>
<sequence length="225" mass="25686">MQNLLEREKLQLLRSQINPHFLFNTINVIKYTAQEEHAEETDALLSSLARLFRYALADNEVQVPLSREIQIVDEYYSLYKARFKEKMSLYWDISPSLVLTETLVPSFFLQPLVENSFKHGLGPKESAGSVWLTLEERDGILFVQVRDDGVGMKNEDLEALRSRLLDSPVTGEHIGLYTVAARLKLLDARCSLKVSSEEGYGTTISIEMPLVLKKEEEEDDQDTDS</sequence>
<dbReference type="SMART" id="SM00387">
    <property type="entry name" value="HATPase_c"/>
    <property type="match status" value="1"/>
</dbReference>
<dbReference type="AlphaFoldDB" id="A0A644WRH5"/>
<comment type="caution">
    <text evidence="2">The sequence shown here is derived from an EMBL/GenBank/DDBJ whole genome shotgun (WGS) entry which is preliminary data.</text>
</comment>
<dbReference type="PANTHER" id="PTHR34220">
    <property type="entry name" value="SENSOR HISTIDINE KINASE YPDA"/>
    <property type="match status" value="1"/>
</dbReference>
<name>A0A644WRH5_9ZZZZ</name>
<gene>
    <name evidence="2" type="primary">ypdA_1</name>
    <name evidence="2" type="ORF">SDC9_52807</name>
</gene>
<dbReference type="Gene3D" id="3.30.565.10">
    <property type="entry name" value="Histidine kinase-like ATPase, C-terminal domain"/>
    <property type="match status" value="1"/>
</dbReference>
<dbReference type="InterPro" id="IPR010559">
    <property type="entry name" value="Sig_transdc_His_kin_internal"/>
</dbReference>
<reference evidence="2" key="1">
    <citation type="submission" date="2019-08" db="EMBL/GenBank/DDBJ databases">
        <authorList>
            <person name="Kucharzyk K."/>
            <person name="Murdoch R.W."/>
            <person name="Higgins S."/>
            <person name="Loffler F."/>
        </authorList>
    </citation>
    <scope>NUCLEOTIDE SEQUENCE</scope>
</reference>
<dbReference type="EC" id="2.7.13.3" evidence="2"/>
<dbReference type="InterPro" id="IPR036890">
    <property type="entry name" value="HATPase_C_sf"/>
</dbReference>
<dbReference type="EMBL" id="VSSQ01001235">
    <property type="protein sequence ID" value="MPM06506.1"/>
    <property type="molecule type" value="Genomic_DNA"/>
</dbReference>
<dbReference type="InterPro" id="IPR050640">
    <property type="entry name" value="Bact_2-comp_sensor_kinase"/>
</dbReference>
<dbReference type="InterPro" id="IPR005467">
    <property type="entry name" value="His_kinase_dom"/>
</dbReference>
<dbReference type="Pfam" id="PF02518">
    <property type="entry name" value="HATPase_c"/>
    <property type="match status" value="1"/>
</dbReference>
<proteinExistence type="predicted"/>
<accession>A0A644WRH5</accession>